<evidence type="ECO:0000313" key="2">
    <source>
        <dbReference type="EMBL" id="RXM29691.1"/>
    </source>
</evidence>
<dbReference type="EMBL" id="SCEB01215414">
    <property type="protein sequence ID" value="RXM29691.1"/>
    <property type="molecule type" value="Genomic_DNA"/>
</dbReference>
<protein>
    <submittedName>
        <fullName evidence="2">Uncharacterized protein</fullName>
    </submittedName>
</protein>
<comment type="caution">
    <text evidence="2">The sequence shown here is derived from an EMBL/GenBank/DDBJ whole genome shotgun (WGS) entry which is preliminary data.</text>
</comment>
<accession>A0A444U3G3</accession>
<proteinExistence type="predicted"/>
<name>A0A444U3G3_ACIRT</name>
<reference evidence="2 3" key="1">
    <citation type="submission" date="2019-01" db="EMBL/GenBank/DDBJ databases">
        <title>Draft Genome and Complete Hox-Cluster Characterization of the Sterlet Sturgeon (Acipenser ruthenus).</title>
        <authorList>
            <person name="Wei Q."/>
        </authorList>
    </citation>
    <scope>NUCLEOTIDE SEQUENCE [LARGE SCALE GENOMIC DNA]</scope>
    <source>
        <strain evidence="2">WHYD16114868_AA</strain>
        <tissue evidence="2">Blood</tissue>
    </source>
</reference>
<keyword evidence="3" id="KW-1185">Reference proteome</keyword>
<organism evidence="2 3">
    <name type="scientific">Acipenser ruthenus</name>
    <name type="common">Sterlet sturgeon</name>
    <dbReference type="NCBI Taxonomy" id="7906"/>
    <lineage>
        <taxon>Eukaryota</taxon>
        <taxon>Metazoa</taxon>
        <taxon>Chordata</taxon>
        <taxon>Craniata</taxon>
        <taxon>Vertebrata</taxon>
        <taxon>Euteleostomi</taxon>
        <taxon>Actinopterygii</taxon>
        <taxon>Chondrostei</taxon>
        <taxon>Acipenseriformes</taxon>
        <taxon>Acipenseridae</taxon>
        <taxon>Acipenser</taxon>
    </lineage>
</organism>
<evidence type="ECO:0000256" key="1">
    <source>
        <dbReference type="SAM" id="MobiDB-lite"/>
    </source>
</evidence>
<feature type="region of interest" description="Disordered" evidence="1">
    <location>
        <begin position="73"/>
        <end position="107"/>
    </location>
</feature>
<dbReference type="AlphaFoldDB" id="A0A444U3G3"/>
<sequence>MQRSWACLISTTGNRIYNASHDTARYTLPPFNLRDRLQPVNEIQVMTPSPLRRRADCSITSAVLKEPRRQQLLWKKHKEEQAASWGPTGARPFEGRPGLLKRQSGSR</sequence>
<dbReference type="Proteomes" id="UP000289886">
    <property type="component" value="Unassembled WGS sequence"/>
</dbReference>
<evidence type="ECO:0000313" key="3">
    <source>
        <dbReference type="Proteomes" id="UP000289886"/>
    </source>
</evidence>
<gene>
    <name evidence="2" type="ORF">EOD39_8593</name>
</gene>